<evidence type="ECO:0000313" key="2">
    <source>
        <dbReference type="Proteomes" id="UP000805193"/>
    </source>
</evidence>
<comment type="caution">
    <text evidence="1">The sequence shown here is derived from an EMBL/GenBank/DDBJ whole genome shotgun (WGS) entry which is preliminary data.</text>
</comment>
<sequence>METPTIISAEGPAYTEVNGFKMSANFKPNLARSAIKFRPRANDLFLATFPKCSTFWASHIIYLIDTKGVPPSTCPGLFTRNPTLEMAGAKVIEEMKLPGLKVTHLPHRLTPWDTRVKYIYVCRNPKDVCVSFFFYTRTMVAYIYDHGPFQDFFEIFMSGKNSFGDYFDRLTSC</sequence>
<name>A0AC60QXG9_IXOPE</name>
<dbReference type="Proteomes" id="UP000805193">
    <property type="component" value="Unassembled WGS sequence"/>
</dbReference>
<gene>
    <name evidence="1" type="ORF">HPB47_014809</name>
</gene>
<evidence type="ECO:0000313" key="1">
    <source>
        <dbReference type="EMBL" id="KAG0443533.1"/>
    </source>
</evidence>
<proteinExistence type="predicted"/>
<accession>A0AC60QXG9</accession>
<organism evidence="1 2">
    <name type="scientific">Ixodes persulcatus</name>
    <name type="common">Taiga tick</name>
    <dbReference type="NCBI Taxonomy" id="34615"/>
    <lineage>
        <taxon>Eukaryota</taxon>
        <taxon>Metazoa</taxon>
        <taxon>Ecdysozoa</taxon>
        <taxon>Arthropoda</taxon>
        <taxon>Chelicerata</taxon>
        <taxon>Arachnida</taxon>
        <taxon>Acari</taxon>
        <taxon>Parasitiformes</taxon>
        <taxon>Ixodida</taxon>
        <taxon>Ixodoidea</taxon>
        <taxon>Ixodidae</taxon>
        <taxon>Ixodinae</taxon>
        <taxon>Ixodes</taxon>
    </lineage>
</organism>
<protein>
    <submittedName>
        <fullName evidence="1">Uncharacterized protein</fullName>
    </submittedName>
</protein>
<reference evidence="1 2" key="1">
    <citation type="journal article" date="2020" name="Cell">
        <title>Large-Scale Comparative Analyses of Tick Genomes Elucidate Their Genetic Diversity and Vector Capacities.</title>
        <authorList>
            <consortium name="Tick Genome and Microbiome Consortium (TIGMIC)"/>
            <person name="Jia N."/>
            <person name="Wang J."/>
            <person name="Shi W."/>
            <person name="Du L."/>
            <person name="Sun Y."/>
            <person name="Zhan W."/>
            <person name="Jiang J.F."/>
            <person name="Wang Q."/>
            <person name="Zhang B."/>
            <person name="Ji P."/>
            <person name="Bell-Sakyi L."/>
            <person name="Cui X.M."/>
            <person name="Yuan T.T."/>
            <person name="Jiang B.G."/>
            <person name="Yang W.F."/>
            <person name="Lam T.T."/>
            <person name="Chang Q.C."/>
            <person name="Ding S.J."/>
            <person name="Wang X.J."/>
            <person name="Zhu J.G."/>
            <person name="Ruan X.D."/>
            <person name="Zhao L."/>
            <person name="Wei J.T."/>
            <person name="Ye R.Z."/>
            <person name="Que T.C."/>
            <person name="Du C.H."/>
            <person name="Zhou Y.H."/>
            <person name="Cheng J.X."/>
            <person name="Dai P.F."/>
            <person name="Guo W.B."/>
            <person name="Han X.H."/>
            <person name="Huang E.J."/>
            <person name="Li L.F."/>
            <person name="Wei W."/>
            <person name="Gao Y.C."/>
            <person name="Liu J.Z."/>
            <person name="Shao H.Z."/>
            <person name="Wang X."/>
            <person name="Wang C.C."/>
            <person name="Yang T.C."/>
            <person name="Huo Q.B."/>
            <person name="Li W."/>
            <person name="Chen H.Y."/>
            <person name="Chen S.E."/>
            <person name="Zhou L.G."/>
            <person name="Ni X.B."/>
            <person name="Tian J.H."/>
            <person name="Sheng Y."/>
            <person name="Liu T."/>
            <person name="Pan Y.S."/>
            <person name="Xia L.Y."/>
            <person name="Li J."/>
            <person name="Zhao F."/>
            <person name="Cao W.C."/>
        </authorList>
    </citation>
    <scope>NUCLEOTIDE SEQUENCE [LARGE SCALE GENOMIC DNA]</scope>
    <source>
        <strain evidence="1">Iper-2018</strain>
    </source>
</reference>
<keyword evidence="2" id="KW-1185">Reference proteome</keyword>
<dbReference type="EMBL" id="JABSTQ010003272">
    <property type="protein sequence ID" value="KAG0443533.1"/>
    <property type="molecule type" value="Genomic_DNA"/>
</dbReference>